<feature type="transmembrane region" description="Helical" evidence="1">
    <location>
        <begin position="20"/>
        <end position="40"/>
    </location>
</feature>
<evidence type="ECO:0000313" key="3">
    <source>
        <dbReference type="EMBL" id="VFT94768.1"/>
    </source>
</evidence>
<protein>
    <submittedName>
        <fullName evidence="3">Aste57867_18029 protein</fullName>
    </submittedName>
</protein>
<dbReference type="EMBL" id="CAADRA010006392">
    <property type="protein sequence ID" value="VFT94768.1"/>
    <property type="molecule type" value="Genomic_DNA"/>
</dbReference>
<dbReference type="EMBL" id="VJMH01006371">
    <property type="protein sequence ID" value="KAF0690582.1"/>
    <property type="molecule type" value="Genomic_DNA"/>
</dbReference>
<gene>
    <name evidence="3" type="primary">Aste57867_18029</name>
    <name evidence="2" type="ORF">As57867_017967</name>
    <name evidence="3" type="ORF">ASTE57867_18029</name>
</gene>
<dbReference type="PANTHER" id="PTHR37049:SF4">
    <property type="entry name" value="RHODANESE DOMAIN-CONTAINING PROTEIN"/>
    <property type="match status" value="1"/>
</dbReference>
<dbReference type="InterPro" id="IPR029045">
    <property type="entry name" value="ClpP/crotonase-like_dom_sf"/>
</dbReference>
<dbReference type="InterPro" id="IPR052766">
    <property type="entry name" value="S41A_metabolite_peptidase"/>
</dbReference>
<dbReference type="OrthoDB" id="27214at2759"/>
<evidence type="ECO:0000313" key="2">
    <source>
        <dbReference type="EMBL" id="KAF0690582.1"/>
    </source>
</evidence>
<accession>A0A485L8Z0</accession>
<proteinExistence type="predicted"/>
<dbReference type="AlphaFoldDB" id="A0A485L8Z0"/>
<dbReference type="Gene3D" id="3.90.226.10">
    <property type="entry name" value="2-enoyl-CoA Hydratase, Chain A, domain 1"/>
    <property type="match status" value="1"/>
</dbReference>
<keyword evidence="4" id="KW-1185">Reference proteome</keyword>
<keyword evidence="1" id="KW-1133">Transmembrane helix</keyword>
<name>A0A485L8Z0_9STRA</name>
<evidence type="ECO:0000256" key="1">
    <source>
        <dbReference type="SAM" id="Phobius"/>
    </source>
</evidence>
<dbReference type="Proteomes" id="UP000332933">
    <property type="component" value="Unassembled WGS sequence"/>
</dbReference>
<dbReference type="PANTHER" id="PTHR37049">
    <property type="entry name" value="PEPTIDASE S41 FAMILY PROTEIN"/>
    <property type="match status" value="1"/>
</dbReference>
<organism evidence="3 4">
    <name type="scientific">Aphanomyces stellatus</name>
    <dbReference type="NCBI Taxonomy" id="120398"/>
    <lineage>
        <taxon>Eukaryota</taxon>
        <taxon>Sar</taxon>
        <taxon>Stramenopiles</taxon>
        <taxon>Oomycota</taxon>
        <taxon>Saprolegniomycetes</taxon>
        <taxon>Saprolegniales</taxon>
        <taxon>Verrucalvaceae</taxon>
        <taxon>Aphanomyces</taxon>
    </lineage>
</organism>
<evidence type="ECO:0000313" key="4">
    <source>
        <dbReference type="Proteomes" id="UP000332933"/>
    </source>
</evidence>
<keyword evidence="1" id="KW-0472">Membrane</keyword>
<reference evidence="2" key="2">
    <citation type="submission" date="2019-06" db="EMBL/GenBank/DDBJ databases">
        <title>Genomics analysis of Aphanomyces spp. identifies a new class of oomycete effector associated with host adaptation.</title>
        <authorList>
            <person name="Gaulin E."/>
        </authorList>
    </citation>
    <scope>NUCLEOTIDE SEQUENCE</scope>
    <source>
        <strain evidence="2">CBS 578.67</strain>
    </source>
</reference>
<keyword evidence="1" id="KW-0812">Transmembrane</keyword>
<reference evidence="3 4" key="1">
    <citation type="submission" date="2019-03" db="EMBL/GenBank/DDBJ databases">
        <authorList>
            <person name="Gaulin E."/>
            <person name="Dumas B."/>
        </authorList>
    </citation>
    <scope>NUCLEOTIDE SEQUENCE [LARGE SCALE GENOMIC DNA]</scope>
    <source>
        <strain evidence="3">CBS 568.67</strain>
    </source>
</reference>
<dbReference type="SUPFAM" id="SSF52096">
    <property type="entry name" value="ClpP/crotonase"/>
    <property type="match status" value="1"/>
</dbReference>
<sequence>MQETAQLLGNQPKPKRPAFLKYLVVGAIGFIGALVVFIAVRSHASMAASTATQPANSYRKNVCLTSRFLTLDELKACVHSIPYNATEKAAILTHLRLAVPSYAFHDVAKTAQPFGPYTIAPVDLDAELATIEATDYANDLALHDALYNVFKKLYDAHTHYTKPALYAQFYALQPASLYSIERNGTQVVQLSHPDATEAAIYKTFYPDLDHDFDVSGWDVVEIDGAPALDTLRDFADTHVGLLKDAGTRFNLAVSGFGRGRGMFVYRPLSSHDVPSNASVEYSLIHAATNATKTVRYNWFALNGVAQPGRAPEESKTGKLEHYFQRLVRHMIYHSLFEPTPEVDYVDQDDADVGVLKIGGFSSLTGDEDGTFNTLFAKNVTDSLAQFVQDNKTTLVIDLTGNGGGDICLGYATIRYLFPQLDTTGPYEGAGPHDRATYHVKHSALFDLLARQGGQLLKDNPSACSAEFCPNAWYSAETKRQFVSDAWLTQGTTSSLGNVSQGLYFGCSAYNQLFPPPGVSFPGLSPDNVILVSHGYCGSTCSVFSSFIQLHGLAQTVAFGGYKDVPQQFFSFPGGQVYTTDAVYDDAVTLGVENSTLVPQPLSTISPMYEGATFGFAMVAISPWNSQDDKKEAAAATPLEYKFVPAAHYPLFPDNSLNATSLYLTAVDIVRGTAAQ</sequence>